<reference evidence="2" key="1">
    <citation type="journal article" date="2014" name="Int. J. Syst. Evol. Microbiol.">
        <title>Complete genome of a new Firmicutes species belonging to the dominant human colonic microbiota ('Ruminococcus bicirculans') reveals two chromosomes and a selective capacity to utilize plant glucans.</title>
        <authorList>
            <consortium name="NISC Comparative Sequencing Program"/>
            <person name="Wegmann U."/>
            <person name="Louis P."/>
            <person name="Goesmann A."/>
            <person name="Henrissat B."/>
            <person name="Duncan S.H."/>
            <person name="Flint H.J."/>
        </authorList>
    </citation>
    <scope>NUCLEOTIDE SEQUENCE</scope>
    <source>
        <strain evidence="2">CECT 7703</strain>
    </source>
</reference>
<keyword evidence="3" id="KW-1185">Reference proteome</keyword>
<evidence type="ECO:0000313" key="3">
    <source>
        <dbReference type="Proteomes" id="UP001180081"/>
    </source>
</evidence>
<protein>
    <recommendedName>
        <fullName evidence="4">DUF4468 domain-containing protein</fullName>
    </recommendedName>
</protein>
<keyword evidence="1" id="KW-0732">Signal</keyword>
<comment type="caution">
    <text evidence="2">The sequence shown here is derived from an EMBL/GenBank/DDBJ whole genome shotgun (WGS) entry which is preliminary data.</text>
</comment>
<evidence type="ECO:0000313" key="2">
    <source>
        <dbReference type="EMBL" id="MDN3576314.1"/>
    </source>
</evidence>
<evidence type="ECO:0000256" key="1">
    <source>
        <dbReference type="SAM" id="SignalP"/>
    </source>
</evidence>
<dbReference type="EMBL" id="JAUFPU010000004">
    <property type="protein sequence ID" value="MDN3576314.1"/>
    <property type="molecule type" value="Genomic_DNA"/>
</dbReference>
<reference evidence="2" key="2">
    <citation type="submission" date="2023-06" db="EMBL/GenBank/DDBJ databases">
        <authorList>
            <person name="Lucena T."/>
            <person name="Sun Q."/>
        </authorList>
    </citation>
    <scope>NUCLEOTIDE SEQUENCE</scope>
    <source>
        <strain evidence="2">CECT 7703</strain>
    </source>
</reference>
<gene>
    <name evidence="2" type="ORF">QWZ03_05995</name>
</gene>
<sequence>MMKHSLIAVSLTLALSSHFAVAAPVVFKEPTAVVLTRADGQPQSKAMVRSAIVAGASSLGWQVIAETPEKLTLKYSKGGKIELTLDTSYDEKGYQFKYVSSLNLDYGMRNGEMTIHRTYERWVINLQKHILMAQMVTPAQPVAAN</sequence>
<feature type="chain" id="PRO_5045565597" description="DUF4468 domain-containing protein" evidence="1">
    <location>
        <begin position="23"/>
        <end position="145"/>
    </location>
</feature>
<dbReference type="Proteomes" id="UP001180081">
    <property type="component" value="Unassembled WGS sequence"/>
</dbReference>
<organism evidence="2 3">
    <name type="scientific">Chitinimonas viridis</name>
    <dbReference type="NCBI Taxonomy" id="664880"/>
    <lineage>
        <taxon>Bacteria</taxon>
        <taxon>Pseudomonadati</taxon>
        <taxon>Pseudomonadota</taxon>
        <taxon>Betaproteobacteria</taxon>
        <taxon>Neisseriales</taxon>
        <taxon>Chitinibacteraceae</taxon>
        <taxon>Chitinimonas</taxon>
    </lineage>
</organism>
<dbReference type="RefSeq" id="WP_290331889.1">
    <property type="nucleotide sequence ID" value="NZ_JAUFPU010000004.1"/>
</dbReference>
<evidence type="ECO:0008006" key="4">
    <source>
        <dbReference type="Google" id="ProtNLM"/>
    </source>
</evidence>
<proteinExistence type="predicted"/>
<feature type="signal peptide" evidence="1">
    <location>
        <begin position="1"/>
        <end position="22"/>
    </location>
</feature>
<accession>A0ABT8B496</accession>
<name>A0ABT8B496_9NEIS</name>